<evidence type="ECO:0000259" key="5">
    <source>
        <dbReference type="Pfam" id="PF16845"/>
    </source>
</evidence>
<dbReference type="InterPro" id="IPR046350">
    <property type="entry name" value="Cystatin_sf"/>
</dbReference>
<proteinExistence type="inferred from homology"/>
<dbReference type="PANTHER" id="PTHR47116">
    <property type="entry name" value="PHLOEM FILAMENT PROTEIN"/>
    <property type="match status" value="1"/>
</dbReference>
<evidence type="ECO:0000256" key="4">
    <source>
        <dbReference type="SAM" id="SignalP"/>
    </source>
</evidence>
<protein>
    <recommendedName>
        <fullName evidence="5">Cystatin domain-containing protein</fullName>
    </recommendedName>
</protein>
<keyword evidence="2" id="KW-0646">Protease inhibitor</keyword>
<dbReference type="InterPro" id="IPR000010">
    <property type="entry name" value="Cystatin_dom"/>
</dbReference>
<dbReference type="AlphaFoldDB" id="A0A4U6TKW7"/>
<evidence type="ECO:0000256" key="2">
    <source>
        <dbReference type="ARBA" id="ARBA00022690"/>
    </source>
</evidence>
<accession>A0A4U6TKW7</accession>
<dbReference type="Proteomes" id="UP000298652">
    <property type="component" value="Chromosome 7"/>
</dbReference>
<gene>
    <name evidence="6" type="ORF">SEVIR_7G008100v2</name>
</gene>
<comment type="similarity">
    <text evidence="1">Belongs to the cystatin family. Phytocystatin subfamily.</text>
</comment>
<feature type="signal peptide" evidence="4">
    <location>
        <begin position="1"/>
        <end position="19"/>
    </location>
</feature>
<dbReference type="Pfam" id="PF16845">
    <property type="entry name" value="SQAPI"/>
    <property type="match status" value="1"/>
</dbReference>
<dbReference type="InterPro" id="IPR027214">
    <property type="entry name" value="Cystatin"/>
</dbReference>
<dbReference type="SUPFAM" id="SSF54403">
    <property type="entry name" value="Cystatin/monellin"/>
    <property type="match status" value="1"/>
</dbReference>
<name>A0A4U6TKW7_SETVI</name>
<keyword evidence="7" id="KW-1185">Reference proteome</keyword>
<dbReference type="Gene3D" id="3.10.450.10">
    <property type="match status" value="1"/>
</dbReference>
<evidence type="ECO:0000256" key="1">
    <source>
        <dbReference type="ARBA" id="ARBA00007233"/>
    </source>
</evidence>
<organism evidence="6 7">
    <name type="scientific">Setaria viridis</name>
    <name type="common">Green bristlegrass</name>
    <name type="synonym">Setaria italica subsp. viridis</name>
    <dbReference type="NCBI Taxonomy" id="4556"/>
    <lineage>
        <taxon>Eukaryota</taxon>
        <taxon>Viridiplantae</taxon>
        <taxon>Streptophyta</taxon>
        <taxon>Embryophyta</taxon>
        <taxon>Tracheophyta</taxon>
        <taxon>Spermatophyta</taxon>
        <taxon>Magnoliopsida</taxon>
        <taxon>Liliopsida</taxon>
        <taxon>Poales</taxon>
        <taxon>Poaceae</taxon>
        <taxon>PACMAD clade</taxon>
        <taxon>Panicoideae</taxon>
        <taxon>Panicodae</taxon>
        <taxon>Paniceae</taxon>
        <taxon>Cenchrinae</taxon>
        <taxon>Setaria</taxon>
    </lineage>
</organism>
<dbReference type="EMBL" id="CM016558">
    <property type="protein sequence ID" value="TKW03201.1"/>
    <property type="molecule type" value="Genomic_DNA"/>
</dbReference>
<reference evidence="6" key="1">
    <citation type="submission" date="2019-03" db="EMBL/GenBank/DDBJ databases">
        <title>WGS assembly of Setaria viridis.</title>
        <authorList>
            <person name="Huang P."/>
            <person name="Jenkins J."/>
            <person name="Grimwood J."/>
            <person name="Barry K."/>
            <person name="Healey A."/>
            <person name="Mamidi S."/>
            <person name="Sreedasyam A."/>
            <person name="Shu S."/>
            <person name="Feldman M."/>
            <person name="Wu J."/>
            <person name="Yu Y."/>
            <person name="Chen C."/>
            <person name="Johnson J."/>
            <person name="Rokhsar D."/>
            <person name="Baxter I."/>
            <person name="Schmutz J."/>
            <person name="Brutnell T."/>
            <person name="Kellogg E."/>
        </authorList>
    </citation>
    <scope>NUCLEOTIDE SEQUENCE [LARGE SCALE GENOMIC DNA]</scope>
</reference>
<feature type="chain" id="PRO_5020622855" description="Cystatin domain-containing protein" evidence="4">
    <location>
        <begin position="20"/>
        <end position="114"/>
    </location>
</feature>
<evidence type="ECO:0000313" key="6">
    <source>
        <dbReference type="EMBL" id="TKW03201.1"/>
    </source>
</evidence>
<dbReference type="Gramene" id="TKW03201">
    <property type="protein sequence ID" value="TKW03201"/>
    <property type="gene ID" value="SEVIR_7G008100v2"/>
</dbReference>
<evidence type="ECO:0000313" key="7">
    <source>
        <dbReference type="Proteomes" id="UP000298652"/>
    </source>
</evidence>
<keyword evidence="3" id="KW-0789">Thiol protease inhibitor</keyword>
<feature type="domain" description="Cystatin" evidence="5">
    <location>
        <begin position="25"/>
        <end position="106"/>
    </location>
</feature>
<dbReference type="GO" id="GO:0004869">
    <property type="term" value="F:cysteine-type endopeptidase inhibitor activity"/>
    <property type="evidence" value="ECO:0007669"/>
    <property type="project" value="UniProtKB-KW"/>
</dbReference>
<keyword evidence="4" id="KW-0732">Signal</keyword>
<evidence type="ECO:0000256" key="3">
    <source>
        <dbReference type="ARBA" id="ARBA00022704"/>
    </source>
</evidence>
<sequence length="114" mass="13011">MSSSCRLLLLIVIVHGSTPWPLTPIRHVNVPFLEDLGRWAVSLHTSQKNGLLAFDKLVSARKQRDHKGSYYNLTINAWNRTNKIHEYRALVLIEEHTKKTELLSFHSARLGLAA</sequence>